<gene>
    <name evidence="1" type="ORF">AF91_06190</name>
</gene>
<dbReference type="Proteomes" id="UP000019441">
    <property type="component" value="Chromosome"/>
</dbReference>
<dbReference type="AlphaFoldDB" id="A0A806LBU0"/>
<accession>A0A806LBU0</accession>
<evidence type="ECO:0000313" key="2">
    <source>
        <dbReference type="Proteomes" id="UP000019441"/>
    </source>
</evidence>
<organism evidence="1 2">
    <name type="scientific">Lacticaseibacillus paracasei N1115</name>
    <dbReference type="NCBI Taxonomy" id="1446494"/>
    <lineage>
        <taxon>Bacteria</taxon>
        <taxon>Bacillati</taxon>
        <taxon>Bacillota</taxon>
        <taxon>Bacilli</taxon>
        <taxon>Lactobacillales</taxon>
        <taxon>Lactobacillaceae</taxon>
        <taxon>Lacticaseibacillus</taxon>
    </lineage>
</organism>
<name>A0A806LBU0_LACPA</name>
<sequence>MAAKTGRLTFQAGIWTVAVFASKNTFKGGNHE</sequence>
<evidence type="ECO:0000313" key="1">
    <source>
        <dbReference type="EMBL" id="AHJ34436.1"/>
    </source>
</evidence>
<proteinExistence type="predicted"/>
<reference evidence="1 2" key="1">
    <citation type="journal article" date="2014" name="Genome Announc.">
        <title>Whole Genome Sequence of the Probiotic Strain Lactobacillus paracasei N1115, Isolated from Traditional Chinese Fermented Milk.</title>
        <authorList>
            <person name="Wang S."/>
            <person name="Zhu H."/>
            <person name="He F."/>
            <person name="Luo Y."/>
            <person name="Kang Z."/>
            <person name="Lu C."/>
            <person name="Feng L."/>
            <person name="Lu X."/>
            <person name="Xue Y."/>
            <person name="Wang H."/>
        </authorList>
    </citation>
    <scope>NUCLEOTIDE SEQUENCE [LARGE SCALE GENOMIC DNA]</scope>
    <source>
        <strain evidence="1 2">N1115</strain>
    </source>
</reference>
<protein>
    <submittedName>
        <fullName evidence="1">Uncharacterized protein</fullName>
    </submittedName>
</protein>
<dbReference type="EMBL" id="CP007122">
    <property type="protein sequence ID" value="AHJ34436.1"/>
    <property type="molecule type" value="Genomic_DNA"/>
</dbReference>
<dbReference type="KEGG" id="lpq:AF91_06190"/>